<dbReference type="GO" id="GO:0016787">
    <property type="term" value="F:hydrolase activity"/>
    <property type="evidence" value="ECO:0007669"/>
    <property type="project" value="UniProtKB-KW"/>
</dbReference>
<evidence type="ECO:0000256" key="1">
    <source>
        <dbReference type="ARBA" id="ARBA00022741"/>
    </source>
</evidence>
<dbReference type="SMART" id="SM00797">
    <property type="entry name" value="AHS2"/>
    <property type="match status" value="1"/>
</dbReference>
<dbReference type="RefSeq" id="WP_133341529.1">
    <property type="nucleotide sequence ID" value="NZ_SMZO01000005.1"/>
</dbReference>
<dbReference type="InterPro" id="IPR003778">
    <property type="entry name" value="CT_A_B"/>
</dbReference>
<evidence type="ECO:0000256" key="2">
    <source>
        <dbReference type="ARBA" id="ARBA00022801"/>
    </source>
</evidence>
<evidence type="ECO:0000313" key="6">
    <source>
        <dbReference type="Proteomes" id="UP000294562"/>
    </source>
</evidence>
<feature type="domain" description="Carboxyltransferase" evidence="4">
    <location>
        <begin position="26"/>
        <end position="300"/>
    </location>
</feature>
<dbReference type="GO" id="GO:0005524">
    <property type="term" value="F:ATP binding"/>
    <property type="evidence" value="ECO:0007669"/>
    <property type="project" value="UniProtKB-KW"/>
</dbReference>
<keyword evidence="3" id="KW-0067">ATP-binding</keyword>
<gene>
    <name evidence="5" type="ORF">E2L05_03615</name>
</gene>
<dbReference type="PANTHER" id="PTHR43309">
    <property type="entry name" value="5-OXOPROLINASE SUBUNIT C"/>
    <property type="match status" value="1"/>
</dbReference>
<sequence>MSAQLKILRAGPSMTLQDMGRPRHLALGLSRGGAMDKLALAEGAALLGQLADTLTLEMAALGGEFEASEDVRIALTGAPMRVSIDAEAVVWNASHWLPAGARLSIGAATAGCYGYLHVGGGFAADPFLGAASAHLSAGIGALLQAGETLAIGTDTGREINRVIEPEDRFHGGAIRLTPSFQTHLFGKAELDRLQAEPLHRAARANRMGVAMTPQGGGYYIEGGRNVVSEIVLPGDIQITGDGMPFVLMVECQTTGGYPRIGTVLPCDLPRVAQAPAGAELRFRFVDLEEAVELERAEAKRRAELGKSCRPLIRDPRYMRDLLSYNLIGGVVAGNEELEEVT</sequence>
<dbReference type="Proteomes" id="UP000294562">
    <property type="component" value="Unassembled WGS sequence"/>
</dbReference>
<comment type="caution">
    <text evidence="5">The sequence shown here is derived from an EMBL/GenBank/DDBJ whole genome shotgun (WGS) entry which is preliminary data.</text>
</comment>
<dbReference type="InterPro" id="IPR029000">
    <property type="entry name" value="Cyclophilin-like_dom_sf"/>
</dbReference>
<dbReference type="PANTHER" id="PTHR43309:SF5">
    <property type="entry name" value="5-OXOPROLINASE SUBUNIT C"/>
    <property type="match status" value="1"/>
</dbReference>
<protein>
    <submittedName>
        <fullName evidence="5">Biotin-dependent carboxyltransferase</fullName>
    </submittedName>
</protein>
<dbReference type="GO" id="GO:0016740">
    <property type="term" value="F:transferase activity"/>
    <property type="evidence" value="ECO:0007669"/>
    <property type="project" value="UniProtKB-KW"/>
</dbReference>
<dbReference type="OrthoDB" id="9768696at2"/>
<organism evidence="5 6">
    <name type="scientific">Meridianimarinicoccus aquatilis</name>
    <dbReference type="NCBI Taxonomy" id="2552766"/>
    <lineage>
        <taxon>Bacteria</taxon>
        <taxon>Pseudomonadati</taxon>
        <taxon>Pseudomonadota</taxon>
        <taxon>Alphaproteobacteria</taxon>
        <taxon>Rhodobacterales</taxon>
        <taxon>Paracoccaceae</taxon>
        <taxon>Meridianimarinicoccus</taxon>
    </lineage>
</organism>
<dbReference type="Gene3D" id="2.40.100.10">
    <property type="entry name" value="Cyclophilin-like"/>
    <property type="match status" value="1"/>
</dbReference>
<keyword evidence="6" id="KW-1185">Reference proteome</keyword>
<dbReference type="InterPro" id="IPR052708">
    <property type="entry name" value="PxpC"/>
</dbReference>
<evidence type="ECO:0000259" key="4">
    <source>
        <dbReference type="SMART" id="SM00797"/>
    </source>
</evidence>
<keyword evidence="2" id="KW-0378">Hydrolase</keyword>
<accession>A0A4R6B2A5</accession>
<keyword evidence="1" id="KW-0547">Nucleotide-binding</keyword>
<reference evidence="5 6" key="1">
    <citation type="submission" date="2019-03" db="EMBL/GenBank/DDBJ databases">
        <title>Rhodobacteraceae bacterium SM1902, a new member of the family Rhodobacteraceae isolated from Yantai.</title>
        <authorList>
            <person name="Sun Y."/>
        </authorList>
    </citation>
    <scope>NUCLEOTIDE SEQUENCE [LARGE SCALE GENOMIC DNA]</scope>
    <source>
        <strain evidence="5 6">SM1902</strain>
    </source>
</reference>
<evidence type="ECO:0000313" key="5">
    <source>
        <dbReference type="EMBL" id="TDL90857.1"/>
    </source>
</evidence>
<dbReference type="Pfam" id="PF02626">
    <property type="entry name" value="CT_A_B"/>
    <property type="match status" value="1"/>
</dbReference>
<proteinExistence type="predicted"/>
<dbReference type="SUPFAM" id="SSF50891">
    <property type="entry name" value="Cyclophilin-like"/>
    <property type="match status" value="1"/>
</dbReference>
<name>A0A4R6B2A5_9RHOB</name>
<dbReference type="EMBL" id="SMZO01000005">
    <property type="protein sequence ID" value="TDL90857.1"/>
    <property type="molecule type" value="Genomic_DNA"/>
</dbReference>
<keyword evidence="5" id="KW-0808">Transferase</keyword>
<evidence type="ECO:0000256" key="3">
    <source>
        <dbReference type="ARBA" id="ARBA00022840"/>
    </source>
</evidence>
<dbReference type="AlphaFoldDB" id="A0A4R6B2A5"/>